<evidence type="ECO:0000313" key="2">
    <source>
        <dbReference type="EMBL" id="PNW85221.1"/>
    </source>
</evidence>
<keyword evidence="3" id="KW-1185">Reference proteome</keyword>
<feature type="compositionally biased region" description="Polar residues" evidence="1">
    <location>
        <begin position="93"/>
        <end position="103"/>
    </location>
</feature>
<protein>
    <submittedName>
        <fullName evidence="2">Uncharacterized protein</fullName>
    </submittedName>
</protein>
<dbReference type="HOGENOM" id="CLU_867017_0_0_1"/>
<name>A8IDV7_CHLRE</name>
<dbReference type="PaxDb" id="3055-EDP05949"/>
<dbReference type="Gramene" id="PNW85221">
    <property type="protein sequence ID" value="PNW85221"/>
    <property type="gene ID" value="CHLRE_03g176750v5"/>
</dbReference>
<gene>
    <name evidence="2" type="ORF">CHLRE_03g176750v5</name>
</gene>
<dbReference type="OrthoDB" id="539100at2759"/>
<feature type="region of interest" description="Disordered" evidence="1">
    <location>
        <begin position="91"/>
        <end position="110"/>
    </location>
</feature>
<dbReference type="InParanoid" id="A8IDV7"/>
<proteinExistence type="predicted"/>
<dbReference type="AlphaFoldDB" id="A8IDV7"/>
<dbReference type="Proteomes" id="UP000006906">
    <property type="component" value="Chromosome 3"/>
</dbReference>
<dbReference type="GeneID" id="5728843"/>
<accession>A8IDV7</accession>
<evidence type="ECO:0000256" key="1">
    <source>
        <dbReference type="SAM" id="MobiDB-lite"/>
    </source>
</evidence>
<evidence type="ECO:0000313" key="3">
    <source>
        <dbReference type="Proteomes" id="UP000006906"/>
    </source>
</evidence>
<organism evidence="2 3">
    <name type="scientific">Chlamydomonas reinhardtii</name>
    <name type="common">Chlamydomonas smithii</name>
    <dbReference type="NCBI Taxonomy" id="3055"/>
    <lineage>
        <taxon>Eukaryota</taxon>
        <taxon>Viridiplantae</taxon>
        <taxon>Chlorophyta</taxon>
        <taxon>core chlorophytes</taxon>
        <taxon>Chlorophyceae</taxon>
        <taxon>CS clade</taxon>
        <taxon>Chlamydomonadales</taxon>
        <taxon>Chlamydomonadaceae</taxon>
        <taxon>Chlamydomonas</taxon>
    </lineage>
</organism>
<sequence>MKRRSVDMPQEAWSEAVQAKRVMSQSAAMPGAFGLHAAVQVQGPSHVAVVHPADAAQVACWLAVAAQVQEALSMLGPGWISAAQSGSEQSASDFRTSGVSTPAAQPLPHRPDCTFTGVPGPLYQLPCSTLPSAAAPVGAWTGSAPQPVPHSGQQQQQLRVLQLSQQPHWPRPTAGFSGEALHLRQQHSGPVLQHDLPFSSVSSGAAMSVAAVALPASVGVPSATDVPAQPAGAMDSTCSESDNSASFGWFSKCRGCCQLTAGEMELRGQVVPLCRGCSRTLMKKAAPDQEASVGRIVRSHQVLLQREAAAAASSGAGGASL</sequence>
<dbReference type="EMBL" id="CM008964">
    <property type="protein sequence ID" value="PNW85221.1"/>
    <property type="molecule type" value="Genomic_DNA"/>
</dbReference>
<dbReference type="KEGG" id="cre:CHLRE_03g176750v5"/>
<reference evidence="2 3" key="1">
    <citation type="journal article" date="2007" name="Science">
        <title>The Chlamydomonas genome reveals the evolution of key animal and plant functions.</title>
        <authorList>
            <person name="Merchant S.S."/>
            <person name="Prochnik S.E."/>
            <person name="Vallon O."/>
            <person name="Harris E.H."/>
            <person name="Karpowicz S.J."/>
            <person name="Witman G.B."/>
            <person name="Terry A."/>
            <person name="Salamov A."/>
            <person name="Fritz-Laylin L.K."/>
            <person name="Marechal-Drouard L."/>
            <person name="Marshall W.F."/>
            <person name="Qu L.H."/>
            <person name="Nelson D.R."/>
            <person name="Sanderfoot A.A."/>
            <person name="Spalding M.H."/>
            <person name="Kapitonov V.V."/>
            <person name="Ren Q."/>
            <person name="Ferris P."/>
            <person name="Lindquist E."/>
            <person name="Shapiro H."/>
            <person name="Lucas S.M."/>
            <person name="Grimwood J."/>
            <person name="Schmutz J."/>
            <person name="Cardol P."/>
            <person name="Cerutti H."/>
            <person name="Chanfreau G."/>
            <person name="Chen C.L."/>
            <person name="Cognat V."/>
            <person name="Croft M.T."/>
            <person name="Dent R."/>
            <person name="Dutcher S."/>
            <person name="Fernandez E."/>
            <person name="Fukuzawa H."/>
            <person name="Gonzalez-Ballester D."/>
            <person name="Gonzalez-Halphen D."/>
            <person name="Hallmann A."/>
            <person name="Hanikenne M."/>
            <person name="Hippler M."/>
            <person name="Inwood W."/>
            <person name="Jabbari K."/>
            <person name="Kalanon M."/>
            <person name="Kuras R."/>
            <person name="Lefebvre P.A."/>
            <person name="Lemaire S.D."/>
            <person name="Lobanov A.V."/>
            <person name="Lohr M."/>
            <person name="Manuell A."/>
            <person name="Meier I."/>
            <person name="Mets L."/>
            <person name="Mittag M."/>
            <person name="Mittelmeier T."/>
            <person name="Moroney J.V."/>
            <person name="Moseley J."/>
            <person name="Napoli C."/>
            <person name="Nedelcu A.M."/>
            <person name="Niyogi K."/>
            <person name="Novoselov S.V."/>
            <person name="Paulsen I.T."/>
            <person name="Pazour G."/>
            <person name="Purton S."/>
            <person name="Ral J.P."/>
            <person name="Riano-Pachon D.M."/>
            <person name="Riekhof W."/>
            <person name="Rymarquis L."/>
            <person name="Schroda M."/>
            <person name="Stern D."/>
            <person name="Umen J."/>
            <person name="Willows R."/>
            <person name="Wilson N."/>
            <person name="Zimmer S.L."/>
            <person name="Allmer J."/>
            <person name="Balk J."/>
            <person name="Bisova K."/>
            <person name="Chen C.J."/>
            <person name="Elias M."/>
            <person name="Gendler K."/>
            <person name="Hauser C."/>
            <person name="Lamb M.R."/>
            <person name="Ledford H."/>
            <person name="Long J.C."/>
            <person name="Minagawa J."/>
            <person name="Page M.D."/>
            <person name="Pan J."/>
            <person name="Pootakham W."/>
            <person name="Roje S."/>
            <person name="Rose A."/>
            <person name="Stahlberg E."/>
            <person name="Terauchi A.M."/>
            <person name="Yang P."/>
            <person name="Ball S."/>
            <person name="Bowler C."/>
            <person name="Dieckmann C.L."/>
            <person name="Gladyshev V.N."/>
            <person name="Green P."/>
            <person name="Jorgensen R."/>
            <person name="Mayfield S."/>
            <person name="Mueller-Roeber B."/>
            <person name="Rajamani S."/>
            <person name="Sayre R.T."/>
            <person name="Brokstein P."/>
            <person name="Dubchak I."/>
            <person name="Goodstein D."/>
            <person name="Hornick L."/>
            <person name="Huang Y.W."/>
            <person name="Jhaveri J."/>
            <person name="Luo Y."/>
            <person name="Martinez D."/>
            <person name="Ngau W.C."/>
            <person name="Otillar B."/>
            <person name="Poliakov A."/>
            <person name="Porter A."/>
            <person name="Szajkowski L."/>
            <person name="Werner G."/>
            <person name="Zhou K."/>
            <person name="Grigoriev I.V."/>
            <person name="Rokhsar D.S."/>
            <person name="Grossman A.R."/>
        </authorList>
    </citation>
    <scope>NUCLEOTIDE SEQUENCE [LARGE SCALE GENOMIC DNA]</scope>
    <source>
        <strain evidence="3">CC-503</strain>
    </source>
</reference>
<dbReference type="RefSeq" id="XP_001703267.1">
    <property type="nucleotide sequence ID" value="XM_001703215.2"/>
</dbReference>